<accession>A0A9X2BCR3</accession>
<dbReference type="RefSeq" id="WP_248252423.1">
    <property type="nucleotide sequence ID" value="NZ_JAIWJX010000002.1"/>
</dbReference>
<comment type="caution">
    <text evidence="1">The sequence shown here is derived from an EMBL/GenBank/DDBJ whole genome shotgun (WGS) entry which is preliminary data.</text>
</comment>
<reference evidence="1" key="1">
    <citation type="submission" date="2021-09" db="EMBL/GenBank/DDBJ databases">
        <title>Genome analysis of Fictibacillus sp. KIGAM418 isolated from marine sediment.</title>
        <authorList>
            <person name="Seo M.-J."/>
            <person name="Cho E.-S."/>
            <person name="Hwang C.Y."/>
        </authorList>
    </citation>
    <scope>NUCLEOTIDE SEQUENCE</scope>
    <source>
        <strain evidence="1">KIGAM418</strain>
    </source>
</reference>
<evidence type="ECO:0000313" key="1">
    <source>
        <dbReference type="EMBL" id="MCK6256811.1"/>
    </source>
</evidence>
<sequence length="247" mass="27430">MNIPAKTSQYYIREGFTASTGDRYEADKIYNVDPATIPDHAHKLEEVRFPSLSAVTQNIAQKVEAYKEQRQEISESPRYADNPAEREFLLKEISKQLDSDIADLEKKFAQEIELTEMDLAQASVKPIEVKTEDKEAASLVLGTLSAQLAFSSDPASVLRLFEKQVAAVGDGVRIEILKHIANIAESAGSDPASKEILRRIHATCADSHPGMRDFVTRSKHLDAIKRDGDPAAAYRALKAYEARRSGR</sequence>
<keyword evidence="2" id="KW-1185">Reference proteome</keyword>
<proteinExistence type="predicted"/>
<gene>
    <name evidence="1" type="ORF">LCY76_09410</name>
</gene>
<evidence type="ECO:0000313" key="2">
    <source>
        <dbReference type="Proteomes" id="UP001139011"/>
    </source>
</evidence>
<dbReference type="EMBL" id="JAIWJX010000002">
    <property type="protein sequence ID" value="MCK6256811.1"/>
    <property type="molecule type" value="Genomic_DNA"/>
</dbReference>
<protein>
    <submittedName>
        <fullName evidence="1">Uncharacterized protein</fullName>
    </submittedName>
</protein>
<organism evidence="1 2">
    <name type="scientific">Fictibacillus marinisediminis</name>
    <dbReference type="NCBI Taxonomy" id="2878389"/>
    <lineage>
        <taxon>Bacteria</taxon>
        <taxon>Bacillati</taxon>
        <taxon>Bacillota</taxon>
        <taxon>Bacilli</taxon>
        <taxon>Bacillales</taxon>
        <taxon>Fictibacillaceae</taxon>
        <taxon>Fictibacillus</taxon>
    </lineage>
</organism>
<dbReference type="Proteomes" id="UP001139011">
    <property type="component" value="Unassembled WGS sequence"/>
</dbReference>
<dbReference type="AlphaFoldDB" id="A0A9X2BCR3"/>
<name>A0A9X2BCR3_9BACL</name>